<reference evidence="1 2" key="1">
    <citation type="submission" date="2019-03" db="EMBL/GenBank/DDBJ databases">
        <title>Genomic Encyclopedia of Type Strains, Phase IV (KMG-IV): sequencing the most valuable type-strain genomes for metagenomic binning, comparative biology and taxonomic classification.</title>
        <authorList>
            <person name="Goeker M."/>
        </authorList>
    </citation>
    <scope>NUCLEOTIDE SEQUENCE [LARGE SCALE GENOMIC DNA]</scope>
    <source>
        <strain evidence="1 2">DSM 100059</strain>
    </source>
</reference>
<dbReference type="AlphaFoldDB" id="A0A4R8DX52"/>
<accession>A0A4R8DX52</accession>
<organism evidence="1 2">
    <name type="scientific">Dinghuibacter silviterrae</name>
    <dbReference type="NCBI Taxonomy" id="1539049"/>
    <lineage>
        <taxon>Bacteria</taxon>
        <taxon>Pseudomonadati</taxon>
        <taxon>Bacteroidota</taxon>
        <taxon>Chitinophagia</taxon>
        <taxon>Chitinophagales</taxon>
        <taxon>Chitinophagaceae</taxon>
        <taxon>Dinghuibacter</taxon>
    </lineage>
</organism>
<protein>
    <submittedName>
        <fullName evidence="1">Uncharacterized protein</fullName>
    </submittedName>
</protein>
<evidence type="ECO:0000313" key="2">
    <source>
        <dbReference type="Proteomes" id="UP000294498"/>
    </source>
</evidence>
<dbReference type="Proteomes" id="UP000294498">
    <property type="component" value="Unassembled WGS sequence"/>
</dbReference>
<gene>
    <name evidence="1" type="ORF">EDB95_3064</name>
</gene>
<name>A0A4R8DX52_9BACT</name>
<proteinExistence type="predicted"/>
<sequence>MKKPIIILLLLPVVLALTSFARIPGYSVTVDNETSGTETVTLDYYSSSHTLLASHQKTIPANTAVGDAGPSPYTSTYSVTISVSTAVSTLDFWNNTLTYEGGCISSYPGASVTSATFDFTTTYSGYIIYVSNGACR</sequence>
<dbReference type="OrthoDB" id="9886504at2"/>
<dbReference type="RefSeq" id="WP_133994645.1">
    <property type="nucleotide sequence ID" value="NZ_SODV01000001.1"/>
</dbReference>
<comment type="caution">
    <text evidence="1">The sequence shown here is derived from an EMBL/GenBank/DDBJ whole genome shotgun (WGS) entry which is preliminary data.</text>
</comment>
<evidence type="ECO:0000313" key="1">
    <source>
        <dbReference type="EMBL" id="TDX02017.1"/>
    </source>
</evidence>
<keyword evidence="2" id="KW-1185">Reference proteome</keyword>
<dbReference type="EMBL" id="SODV01000001">
    <property type="protein sequence ID" value="TDX02017.1"/>
    <property type="molecule type" value="Genomic_DNA"/>
</dbReference>